<keyword evidence="3" id="KW-1185">Reference proteome</keyword>
<evidence type="ECO:0000256" key="1">
    <source>
        <dbReference type="SAM" id="MobiDB-lite"/>
    </source>
</evidence>
<evidence type="ECO:0000313" key="2">
    <source>
        <dbReference type="EMBL" id="PHQ31403.1"/>
    </source>
</evidence>
<reference evidence="2 3" key="1">
    <citation type="submission" date="2017-06" db="EMBL/GenBank/DDBJ databases">
        <title>Description of Rhodopirellula bahusiensis sp. nov.</title>
        <authorList>
            <person name="Kizina J."/>
            <person name="Harder J."/>
        </authorList>
    </citation>
    <scope>NUCLEOTIDE SEQUENCE [LARGE SCALE GENOMIC DNA]</scope>
    <source>
        <strain evidence="2 3">SWK21</strain>
    </source>
</reference>
<accession>A0A2G1VX95</accession>
<protein>
    <submittedName>
        <fullName evidence="2">Uncharacterized protein</fullName>
    </submittedName>
</protein>
<feature type="region of interest" description="Disordered" evidence="1">
    <location>
        <begin position="145"/>
        <end position="167"/>
    </location>
</feature>
<comment type="caution">
    <text evidence="2">The sequence shown here is derived from an EMBL/GenBank/DDBJ whole genome shotgun (WGS) entry which is preliminary data.</text>
</comment>
<organism evidence="2 3">
    <name type="scientific">Rhodopirellula bahusiensis</name>
    <dbReference type="NCBI Taxonomy" id="2014065"/>
    <lineage>
        <taxon>Bacteria</taxon>
        <taxon>Pseudomonadati</taxon>
        <taxon>Planctomycetota</taxon>
        <taxon>Planctomycetia</taxon>
        <taxon>Pirellulales</taxon>
        <taxon>Pirellulaceae</taxon>
        <taxon>Rhodopirellula</taxon>
    </lineage>
</organism>
<gene>
    <name evidence="2" type="ORF">CEE69_31285</name>
</gene>
<dbReference type="EMBL" id="NIZW01000053">
    <property type="protein sequence ID" value="PHQ31403.1"/>
    <property type="molecule type" value="Genomic_DNA"/>
</dbReference>
<evidence type="ECO:0000313" key="3">
    <source>
        <dbReference type="Proteomes" id="UP000225740"/>
    </source>
</evidence>
<feature type="compositionally biased region" description="Basic and acidic residues" evidence="1">
    <location>
        <begin position="152"/>
        <end position="167"/>
    </location>
</feature>
<dbReference type="AlphaFoldDB" id="A0A2G1VX95"/>
<dbReference type="Proteomes" id="UP000225740">
    <property type="component" value="Unassembled WGS sequence"/>
</dbReference>
<sequence length="167" mass="19682">MIRTVRRQELMTVPEHLWRFPTREAIASLAIRFDVPNEPHMQDWEWEVADPARIDEYLNAYHVGELSDDERFTLMETMIQAFDDLPGPLEADVRWEATLSILDENIDLHAYSVWYWSDLEYELGDETWRVTPFLRKLVDKHRARLDPQSVSQDHDGGEPDDARESPS</sequence>
<name>A0A2G1VX95_9BACT</name>
<proteinExistence type="predicted"/>